<dbReference type="Proteomes" id="UP001152747">
    <property type="component" value="Unassembled WGS sequence"/>
</dbReference>
<name>A0A9P1IJQ8_9PELO</name>
<evidence type="ECO:0000256" key="1">
    <source>
        <dbReference type="SAM" id="MobiDB-lite"/>
    </source>
</evidence>
<sequence>MVEDSPNKNRLAFHIRGCLFRFLISFCASLIRFICNVKLNSKLEIERFVFDDFEFGANVIGPLDKPVKSEPAPSLTTKSEPKTSEPGNVEVTDEELEAARSLRPPSTTTTSSYLNNCPATPMFREFWERAKVDDRLSDKWKETIRNILISNKQLAVDRDKAEQQYEVARNV</sequence>
<dbReference type="AlphaFoldDB" id="A0A9P1IJQ8"/>
<feature type="transmembrane region" description="Helical" evidence="2">
    <location>
        <begin position="12"/>
        <end position="35"/>
    </location>
</feature>
<reference evidence="3" key="1">
    <citation type="submission" date="2022-11" db="EMBL/GenBank/DDBJ databases">
        <authorList>
            <person name="Kikuchi T."/>
        </authorList>
    </citation>
    <scope>NUCLEOTIDE SEQUENCE</scope>
    <source>
        <strain evidence="3">PS1010</strain>
    </source>
</reference>
<evidence type="ECO:0000256" key="2">
    <source>
        <dbReference type="SAM" id="Phobius"/>
    </source>
</evidence>
<accession>A0A9P1IJQ8</accession>
<evidence type="ECO:0000313" key="3">
    <source>
        <dbReference type="EMBL" id="CAI5446330.1"/>
    </source>
</evidence>
<feature type="region of interest" description="Disordered" evidence="1">
    <location>
        <begin position="66"/>
        <end position="114"/>
    </location>
</feature>
<organism evidence="3 4">
    <name type="scientific">Caenorhabditis angaria</name>
    <dbReference type="NCBI Taxonomy" id="860376"/>
    <lineage>
        <taxon>Eukaryota</taxon>
        <taxon>Metazoa</taxon>
        <taxon>Ecdysozoa</taxon>
        <taxon>Nematoda</taxon>
        <taxon>Chromadorea</taxon>
        <taxon>Rhabditida</taxon>
        <taxon>Rhabditina</taxon>
        <taxon>Rhabditomorpha</taxon>
        <taxon>Rhabditoidea</taxon>
        <taxon>Rhabditidae</taxon>
        <taxon>Peloderinae</taxon>
        <taxon>Caenorhabditis</taxon>
    </lineage>
</organism>
<protein>
    <submittedName>
        <fullName evidence="3">Uncharacterized protein</fullName>
    </submittedName>
</protein>
<keyword evidence="2" id="KW-0472">Membrane</keyword>
<comment type="caution">
    <text evidence="3">The sequence shown here is derived from an EMBL/GenBank/DDBJ whole genome shotgun (WGS) entry which is preliminary data.</text>
</comment>
<dbReference type="EMBL" id="CANHGI010000003">
    <property type="protein sequence ID" value="CAI5446330.1"/>
    <property type="molecule type" value="Genomic_DNA"/>
</dbReference>
<gene>
    <name evidence="3" type="ORF">CAMP_LOCUS8967</name>
</gene>
<evidence type="ECO:0000313" key="4">
    <source>
        <dbReference type="Proteomes" id="UP001152747"/>
    </source>
</evidence>
<keyword evidence="4" id="KW-1185">Reference proteome</keyword>
<keyword evidence="2" id="KW-1133">Transmembrane helix</keyword>
<proteinExistence type="predicted"/>
<keyword evidence="2" id="KW-0812">Transmembrane</keyword>